<sequence>MGGSLCCQLFCKASHGKEPFSGVLSPCEAVDVEEVAEAVTHFWASRGGTVVAEYA</sequence>
<dbReference type="AlphaFoldDB" id="A0A1Q9BUF4"/>
<proteinExistence type="predicted"/>
<protein>
    <submittedName>
        <fullName evidence="1">Uncharacterized protein</fullName>
    </submittedName>
</protein>
<feature type="non-terminal residue" evidence="1">
    <location>
        <position position="55"/>
    </location>
</feature>
<keyword evidence="2" id="KW-1185">Reference proteome</keyword>
<evidence type="ECO:0000313" key="2">
    <source>
        <dbReference type="Proteomes" id="UP000186817"/>
    </source>
</evidence>
<dbReference type="EMBL" id="LSRX01003903">
    <property type="protein sequence ID" value="OLP74323.1"/>
    <property type="molecule type" value="Genomic_DNA"/>
</dbReference>
<evidence type="ECO:0000313" key="1">
    <source>
        <dbReference type="EMBL" id="OLP74323.1"/>
    </source>
</evidence>
<organism evidence="1 2">
    <name type="scientific">Symbiodinium microadriaticum</name>
    <name type="common">Dinoflagellate</name>
    <name type="synonym">Zooxanthella microadriatica</name>
    <dbReference type="NCBI Taxonomy" id="2951"/>
    <lineage>
        <taxon>Eukaryota</taxon>
        <taxon>Sar</taxon>
        <taxon>Alveolata</taxon>
        <taxon>Dinophyceae</taxon>
        <taxon>Suessiales</taxon>
        <taxon>Symbiodiniaceae</taxon>
        <taxon>Symbiodinium</taxon>
    </lineage>
</organism>
<accession>A0A1Q9BUF4</accession>
<reference evidence="1 2" key="1">
    <citation type="submission" date="2016-02" db="EMBL/GenBank/DDBJ databases">
        <title>Genome analysis of coral dinoflagellate symbionts highlights evolutionary adaptations to a symbiotic lifestyle.</title>
        <authorList>
            <person name="Aranda M."/>
            <person name="Li Y."/>
            <person name="Liew Y.J."/>
            <person name="Baumgarten S."/>
            <person name="Simakov O."/>
            <person name="Wilson M."/>
            <person name="Piel J."/>
            <person name="Ashoor H."/>
            <person name="Bougouffa S."/>
            <person name="Bajic V.B."/>
            <person name="Ryu T."/>
            <person name="Ravasi T."/>
            <person name="Bayer T."/>
            <person name="Micklem G."/>
            <person name="Kim H."/>
            <person name="Bhak J."/>
            <person name="Lajeunesse T.C."/>
            <person name="Voolstra C.R."/>
        </authorList>
    </citation>
    <scope>NUCLEOTIDE SEQUENCE [LARGE SCALE GENOMIC DNA]</scope>
    <source>
        <strain evidence="1 2">CCMP2467</strain>
    </source>
</reference>
<comment type="caution">
    <text evidence="1">The sequence shown here is derived from an EMBL/GenBank/DDBJ whole genome shotgun (WGS) entry which is preliminary data.</text>
</comment>
<dbReference type="Proteomes" id="UP000186817">
    <property type="component" value="Unassembled WGS sequence"/>
</dbReference>
<gene>
    <name evidence="1" type="ORF">AK812_SmicGene46170</name>
</gene>
<name>A0A1Q9BUF4_SYMMI</name>